<reference evidence="1" key="2">
    <citation type="submission" date="2022-01" db="EMBL/GenBank/DDBJ databases">
        <authorList>
            <person name="Yamashiro T."/>
            <person name="Shiraishi A."/>
            <person name="Satake H."/>
            <person name="Nakayama K."/>
        </authorList>
    </citation>
    <scope>NUCLEOTIDE SEQUENCE</scope>
</reference>
<accession>A0ABQ5HLK1</accession>
<dbReference type="EMBL" id="BQNB010019688">
    <property type="protein sequence ID" value="GJT87998.1"/>
    <property type="molecule type" value="Genomic_DNA"/>
</dbReference>
<comment type="caution">
    <text evidence="1">The sequence shown here is derived from an EMBL/GenBank/DDBJ whole genome shotgun (WGS) entry which is preliminary data.</text>
</comment>
<sequence>MMTYLKHVGGKKHSDLKTKSFEEIKALYDKIKRVKKDDSIKGEIKEEEEGTRKRKLGVRKKMKSKKRKFTSKDDEELRLCLTIVSDEDKEVDYEILDKKYPIVEWRSEYLRTKPYSSGVHTIMTDEGIVIHLLVENKYPLKKEVLSQLLKLKLETEEDSTIALELIRFVKKQIAELKPEDSDGNEKDL</sequence>
<evidence type="ECO:0000313" key="2">
    <source>
        <dbReference type="Proteomes" id="UP001151760"/>
    </source>
</evidence>
<keyword evidence="2" id="KW-1185">Reference proteome</keyword>
<protein>
    <submittedName>
        <fullName evidence="1">Uncharacterized protein</fullName>
    </submittedName>
</protein>
<dbReference type="Proteomes" id="UP001151760">
    <property type="component" value="Unassembled WGS sequence"/>
</dbReference>
<evidence type="ECO:0000313" key="1">
    <source>
        <dbReference type="EMBL" id="GJT87998.1"/>
    </source>
</evidence>
<organism evidence="1 2">
    <name type="scientific">Tanacetum coccineum</name>
    <dbReference type="NCBI Taxonomy" id="301880"/>
    <lineage>
        <taxon>Eukaryota</taxon>
        <taxon>Viridiplantae</taxon>
        <taxon>Streptophyta</taxon>
        <taxon>Embryophyta</taxon>
        <taxon>Tracheophyta</taxon>
        <taxon>Spermatophyta</taxon>
        <taxon>Magnoliopsida</taxon>
        <taxon>eudicotyledons</taxon>
        <taxon>Gunneridae</taxon>
        <taxon>Pentapetalae</taxon>
        <taxon>asterids</taxon>
        <taxon>campanulids</taxon>
        <taxon>Asterales</taxon>
        <taxon>Asteraceae</taxon>
        <taxon>Asteroideae</taxon>
        <taxon>Anthemideae</taxon>
        <taxon>Anthemidinae</taxon>
        <taxon>Tanacetum</taxon>
    </lineage>
</organism>
<name>A0ABQ5HLK1_9ASTR</name>
<reference evidence="1" key="1">
    <citation type="journal article" date="2022" name="Int. J. Mol. Sci.">
        <title>Draft Genome of Tanacetum Coccineum: Genomic Comparison of Closely Related Tanacetum-Family Plants.</title>
        <authorList>
            <person name="Yamashiro T."/>
            <person name="Shiraishi A."/>
            <person name="Nakayama K."/>
            <person name="Satake H."/>
        </authorList>
    </citation>
    <scope>NUCLEOTIDE SEQUENCE</scope>
</reference>
<proteinExistence type="predicted"/>
<gene>
    <name evidence="1" type="ORF">Tco_1069715</name>
</gene>